<dbReference type="Pfam" id="PF00999">
    <property type="entry name" value="Na_H_Exchanger"/>
    <property type="match status" value="1"/>
</dbReference>
<keyword evidence="8 9" id="KW-0472">Membrane</keyword>
<evidence type="ECO:0000256" key="9">
    <source>
        <dbReference type="SAM" id="Phobius"/>
    </source>
</evidence>
<feature type="transmembrane region" description="Helical" evidence="9">
    <location>
        <begin position="336"/>
        <end position="356"/>
    </location>
</feature>
<protein>
    <submittedName>
        <fullName evidence="11">Potassium/proton antiporter</fullName>
    </submittedName>
</protein>
<feature type="transmembrane region" description="Helical" evidence="9">
    <location>
        <begin position="368"/>
        <end position="388"/>
    </location>
</feature>
<feature type="transmembrane region" description="Helical" evidence="9">
    <location>
        <begin position="302"/>
        <end position="324"/>
    </location>
</feature>
<evidence type="ECO:0000256" key="4">
    <source>
        <dbReference type="ARBA" id="ARBA00022475"/>
    </source>
</evidence>
<evidence type="ECO:0000256" key="5">
    <source>
        <dbReference type="ARBA" id="ARBA00022692"/>
    </source>
</evidence>
<dbReference type="InterPro" id="IPR006037">
    <property type="entry name" value="RCK_C"/>
</dbReference>
<feature type="domain" description="RCK C-terminal" evidence="10">
    <location>
        <begin position="404"/>
        <end position="484"/>
    </location>
</feature>
<feature type="transmembrane region" description="Helical" evidence="9">
    <location>
        <begin position="163"/>
        <end position="183"/>
    </location>
</feature>
<dbReference type="EMBL" id="CP097463">
    <property type="protein sequence ID" value="WAX58704.1"/>
    <property type="molecule type" value="Genomic_DNA"/>
</dbReference>
<keyword evidence="12" id="KW-1185">Reference proteome</keyword>
<evidence type="ECO:0000256" key="8">
    <source>
        <dbReference type="ARBA" id="ARBA00023136"/>
    </source>
</evidence>
<keyword evidence="4" id="KW-1003">Cell membrane</keyword>
<gene>
    <name evidence="11" type="ORF">M6B22_08055</name>
</gene>
<reference evidence="11" key="1">
    <citation type="submission" date="2022-05" db="EMBL/GenBank/DDBJ databases">
        <title>Jatrophihabitans sp. SB3-54 whole genome sequence.</title>
        <authorList>
            <person name="Suh M.K."/>
            <person name="Eom M.K."/>
            <person name="Kim J.S."/>
            <person name="Kim H.S."/>
            <person name="Do H.E."/>
            <person name="Shin Y.K."/>
            <person name="Lee J.-S."/>
        </authorList>
    </citation>
    <scope>NUCLEOTIDE SEQUENCE</scope>
    <source>
        <strain evidence="11">SB3-54</strain>
    </source>
</reference>
<proteinExistence type="predicted"/>
<dbReference type="PANTHER" id="PTHR32507">
    <property type="entry name" value="NA(+)/H(+) ANTIPORTER 1"/>
    <property type="match status" value="1"/>
</dbReference>
<feature type="transmembrane region" description="Helical" evidence="9">
    <location>
        <begin position="190"/>
        <end position="209"/>
    </location>
</feature>
<dbReference type="PROSITE" id="PS51202">
    <property type="entry name" value="RCK_C"/>
    <property type="match status" value="1"/>
</dbReference>
<dbReference type="Gene3D" id="3.30.70.1450">
    <property type="entry name" value="Regulator of K+ conductance, C-terminal domain"/>
    <property type="match status" value="1"/>
</dbReference>
<evidence type="ECO:0000256" key="6">
    <source>
        <dbReference type="ARBA" id="ARBA00022989"/>
    </source>
</evidence>
<feature type="transmembrane region" description="Helical" evidence="9">
    <location>
        <begin position="88"/>
        <end position="110"/>
    </location>
</feature>
<evidence type="ECO:0000313" key="11">
    <source>
        <dbReference type="EMBL" id="WAX58704.1"/>
    </source>
</evidence>
<dbReference type="RefSeq" id="WP_269445248.1">
    <property type="nucleotide sequence ID" value="NZ_CP097463.1"/>
</dbReference>
<evidence type="ECO:0000256" key="1">
    <source>
        <dbReference type="ARBA" id="ARBA00004651"/>
    </source>
</evidence>
<organism evidence="11 12">
    <name type="scientific">Jatrophihabitans cynanchi</name>
    <dbReference type="NCBI Taxonomy" id="2944128"/>
    <lineage>
        <taxon>Bacteria</taxon>
        <taxon>Bacillati</taxon>
        <taxon>Actinomycetota</taxon>
        <taxon>Actinomycetes</taxon>
        <taxon>Jatrophihabitantales</taxon>
        <taxon>Jatrophihabitantaceae</taxon>
        <taxon>Jatrophihabitans</taxon>
    </lineage>
</organism>
<comment type="subcellular location">
    <subcellularLocation>
        <location evidence="1">Cell membrane</location>
        <topology evidence="1">Multi-pass membrane protein</topology>
    </subcellularLocation>
</comment>
<dbReference type="Pfam" id="PF02080">
    <property type="entry name" value="TrkA_C"/>
    <property type="match status" value="1"/>
</dbReference>
<feature type="transmembrane region" description="Helical" evidence="9">
    <location>
        <begin position="269"/>
        <end position="290"/>
    </location>
</feature>
<dbReference type="NCBIfam" id="NF003716">
    <property type="entry name" value="PRK05326.1-3"/>
    <property type="match status" value="1"/>
</dbReference>
<keyword evidence="7" id="KW-0406">Ion transport</keyword>
<dbReference type="InterPro" id="IPR006153">
    <property type="entry name" value="Cation/H_exchanger_TM"/>
</dbReference>
<feature type="transmembrane region" description="Helical" evidence="9">
    <location>
        <begin position="229"/>
        <end position="257"/>
    </location>
</feature>
<keyword evidence="5 9" id="KW-0812">Transmembrane</keyword>
<name>A0ABY7K1I2_9ACTN</name>
<keyword evidence="2" id="KW-0813">Transport</keyword>
<dbReference type="InterPro" id="IPR038770">
    <property type="entry name" value="Na+/solute_symporter_sf"/>
</dbReference>
<feature type="transmembrane region" description="Helical" evidence="9">
    <location>
        <begin position="64"/>
        <end position="82"/>
    </location>
</feature>
<keyword evidence="3" id="KW-0050">Antiport</keyword>
<dbReference type="InterPro" id="IPR036721">
    <property type="entry name" value="RCK_C_sf"/>
</dbReference>
<dbReference type="Proteomes" id="UP001164693">
    <property type="component" value="Chromosome"/>
</dbReference>
<keyword evidence="6 9" id="KW-1133">Transmembrane helix</keyword>
<evidence type="ECO:0000256" key="7">
    <source>
        <dbReference type="ARBA" id="ARBA00023065"/>
    </source>
</evidence>
<evidence type="ECO:0000256" key="3">
    <source>
        <dbReference type="ARBA" id="ARBA00022449"/>
    </source>
</evidence>
<sequence length="484" mass="50539">MSDIEPYAIALTIAALALLGAIASNRVSERLGIPAPAIFLLAASVAADLVPTLGSLDIRTDQRIVTVALVLILFDGGMHIGWRRFRAAAGAIAWLGVAGTFVTAGALALAAHGLFGFDWKPALLIGAALAPTDPAVVFSVLGRREVSGRSGTLLEGESGANDPVGIALMVSLLGATGSGWSAVGHGAFEFVLQMVLGGVFGVLGGYALLWLMRHLPMPNEALYSLRTIAFALLIFGVTTACHGSGFLAVFLAGILVGDARAPYKREIERFAGAAASLGEIVAFTVLGLSIPISTALGDGRVWTGLGLAALLILLVRPLLVGAVLIPVRLRLGERAFVLWAGLKGAVPILLGTYVLAEGIAGGERIYSVIFVVVLVSVVVQGGPVPVLARLWKVPMRVIEPEPWALGMRFREQPEGLHRYLVAAGSAADGCSIADLDLGEDAWISMVSRRGRLVQVRGETVLRPGDEVLALAEDDADPGHLFRAP</sequence>
<feature type="transmembrane region" description="Helical" evidence="9">
    <location>
        <begin position="33"/>
        <end position="52"/>
    </location>
</feature>
<evidence type="ECO:0000256" key="2">
    <source>
        <dbReference type="ARBA" id="ARBA00022448"/>
    </source>
</evidence>
<accession>A0ABY7K1I2</accession>
<evidence type="ECO:0000259" key="10">
    <source>
        <dbReference type="PROSITE" id="PS51202"/>
    </source>
</evidence>
<dbReference type="PANTHER" id="PTHR32507:SF7">
    <property type="entry name" value="K(+)_H(+) ANTIPORTER NHAP2"/>
    <property type="match status" value="1"/>
</dbReference>
<dbReference type="SUPFAM" id="SSF116726">
    <property type="entry name" value="TrkA C-terminal domain-like"/>
    <property type="match status" value="1"/>
</dbReference>
<dbReference type="Gene3D" id="1.20.1530.20">
    <property type="match status" value="1"/>
</dbReference>
<evidence type="ECO:0000313" key="12">
    <source>
        <dbReference type="Proteomes" id="UP001164693"/>
    </source>
</evidence>